<evidence type="ECO:0000256" key="5">
    <source>
        <dbReference type="ARBA" id="ARBA00048763"/>
    </source>
</evidence>
<evidence type="ECO:0000256" key="7">
    <source>
        <dbReference type="ARBA" id="ARBA00049790"/>
    </source>
</evidence>
<evidence type="ECO:0000256" key="3">
    <source>
        <dbReference type="ARBA" id="ARBA00047418"/>
    </source>
</evidence>
<accession>K1X1Z9</accession>
<dbReference type="OrthoDB" id="194443at2759"/>
<evidence type="ECO:0000256" key="4">
    <source>
        <dbReference type="ARBA" id="ARBA00048740"/>
    </source>
</evidence>
<feature type="region of interest" description="Disordered" evidence="8">
    <location>
        <begin position="1"/>
        <end position="30"/>
    </location>
</feature>
<dbReference type="KEGG" id="mbe:MBM_02458"/>
<dbReference type="EMBL" id="JH921431">
    <property type="protein sequence ID" value="EKD19221.1"/>
    <property type="molecule type" value="Genomic_DNA"/>
</dbReference>
<dbReference type="HOGENOM" id="CLU_029658_0_1_1"/>
<dbReference type="Gene3D" id="3.40.50.150">
    <property type="entry name" value="Vaccinia Virus protein VP39"/>
    <property type="match status" value="1"/>
</dbReference>
<dbReference type="eggNOG" id="KOG2730">
    <property type="taxonomic scope" value="Eukaryota"/>
</dbReference>
<organism evidence="9 10">
    <name type="scientific">Marssonina brunnea f. sp. multigermtubi (strain MB_m1)</name>
    <name type="common">Marssonina leaf spot fungus</name>
    <dbReference type="NCBI Taxonomy" id="1072389"/>
    <lineage>
        <taxon>Eukaryota</taxon>
        <taxon>Fungi</taxon>
        <taxon>Dikarya</taxon>
        <taxon>Ascomycota</taxon>
        <taxon>Pezizomycotina</taxon>
        <taxon>Leotiomycetes</taxon>
        <taxon>Helotiales</taxon>
        <taxon>Drepanopezizaceae</taxon>
        <taxon>Drepanopeziza</taxon>
    </lineage>
</organism>
<keyword evidence="10" id="KW-1185">Reference proteome</keyword>
<dbReference type="PANTHER" id="PTHR14741:SF32">
    <property type="entry name" value="TRIMETHYLGUANOSINE SYNTHASE"/>
    <property type="match status" value="1"/>
</dbReference>
<evidence type="ECO:0000313" key="9">
    <source>
        <dbReference type="EMBL" id="EKD19221.1"/>
    </source>
</evidence>
<proteinExistence type="inferred from homology"/>
<dbReference type="GO" id="GO:0071164">
    <property type="term" value="F:RNA cap trimethylguanosine synthase activity"/>
    <property type="evidence" value="ECO:0007669"/>
    <property type="project" value="TreeGrafter"/>
</dbReference>
<comment type="catalytic activity">
    <reaction evidence="4">
        <text>a 5'-end (N(7)-methyl 5'-triphosphoguanosine)-ribonucleoside in snoRNA + S-adenosyl-L-methionine = a 5'-end (N(2),N(7)-dimethyl 5'-triphosphoguanosine)-ribonucleoside in snoRNA + S-adenosyl-L-homocysteine + H(+)</text>
        <dbReference type="Rhea" id="RHEA:78475"/>
        <dbReference type="Rhea" id="RHEA-COMP:19086"/>
        <dbReference type="Rhea" id="RHEA-COMP:19088"/>
        <dbReference type="ChEBI" id="CHEBI:15378"/>
        <dbReference type="ChEBI" id="CHEBI:57856"/>
        <dbReference type="ChEBI" id="CHEBI:59789"/>
        <dbReference type="ChEBI" id="CHEBI:156461"/>
        <dbReference type="ChEBI" id="CHEBI:172880"/>
    </reaction>
    <physiologicalReaction direction="left-to-right" evidence="4">
        <dbReference type="Rhea" id="RHEA:78476"/>
    </physiologicalReaction>
</comment>
<dbReference type="OMA" id="KALCIYY"/>
<reference evidence="9 10" key="1">
    <citation type="journal article" date="2012" name="BMC Genomics">
        <title>Sequencing the genome of Marssonina brunnea reveals fungus-poplar co-evolution.</title>
        <authorList>
            <person name="Zhu S."/>
            <person name="Cao Y.-Z."/>
            <person name="Jiang C."/>
            <person name="Tan B.-Y."/>
            <person name="Wang Z."/>
            <person name="Feng S."/>
            <person name="Zhang L."/>
            <person name="Su X.-H."/>
            <person name="Brejova B."/>
            <person name="Vinar T."/>
            <person name="Xu M."/>
            <person name="Wang M.-X."/>
            <person name="Zhang S.-G."/>
            <person name="Huang M.-R."/>
            <person name="Wu R."/>
            <person name="Zhou Y."/>
        </authorList>
    </citation>
    <scope>NUCLEOTIDE SEQUENCE [LARGE SCALE GENOMIC DNA]</scope>
    <source>
        <strain evidence="9 10">MB_m1</strain>
    </source>
</reference>
<protein>
    <recommendedName>
        <fullName evidence="1">Trimethylguanosine synthase</fullName>
    </recommendedName>
    <alternativeName>
        <fullName evidence="7">Cap-specific guanine-N(2) methyltransferase</fullName>
    </alternativeName>
</protein>
<dbReference type="SUPFAM" id="SSF53335">
    <property type="entry name" value="S-adenosyl-L-methionine-dependent methyltransferases"/>
    <property type="match status" value="1"/>
</dbReference>
<evidence type="ECO:0000256" key="6">
    <source>
        <dbReference type="ARBA" id="ARBA00049075"/>
    </source>
</evidence>
<evidence type="ECO:0000256" key="2">
    <source>
        <dbReference type="ARBA" id="ARBA00025783"/>
    </source>
</evidence>
<dbReference type="STRING" id="1072389.K1X1Z9"/>
<comment type="similarity">
    <text evidence="2">Belongs to the methyltransferase superfamily. Trimethylguanosine synthase family.</text>
</comment>
<dbReference type="GO" id="GO:0005634">
    <property type="term" value="C:nucleus"/>
    <property type="evidence" value="ECO:0007669"/>
    <property type="project" value="TreeGrafter"/>
</dbReference>
<dbReference type="Pfam" id="PF09445">
    <property type="entry name" value="Methyltransf_15"/>
    <property type="match status" value="1"/>
</dbReference>
<sequence length="287" mass="31780">MATTRPSNGGAEAIEKKRKRKRGKESVEAQTFDETPATEIAAQLFELTDQCHHYTARKQIEYDIQKYWDQRYSIWSLYDEGIYMTDDAWFGVTPEPVANKVAHDFANLASASRTVLIDIFAGAGGNVIAFALSNRWSSIVAIEKDPAVIACAYRNAQIYGVADKITWVNDDSFAYLQANSSPSSSSSFIDASKTAIFASPPWGGPGYRDDEIFDLDKMQPYSVQRIHDAVRSMDSALYLPRQSDVRQLARLAPEGGKKIEIVQYCMMGASKAMVAYIPSSAPTTPAE</sequence>
<dbReference type="FunFam" id="3.40.50.150:FF:000270">
    <property type="entry name" value="RNA methylase family protein"/>
    <property type="match status" value="1"/>
</dbReference>
<keyword evidence="9" id="KW-0489">Methyltransferase</keyword>
<comment type="catalytic activity">
    <reaction evidence="3">
        <text>a 5'-end (N(2),N(7)-dimethyl 5'-triphosphoguanosine)-ribonucleoside in snoRNA + S-adenosyl-L-methionine = a 5'-end (N(2),N(2),N(7)-trimethyl 5'-triphosphoguanosine)-ribonucleoside in snoRNA + S-adenosyl-L-homocysteine + H(+)</text>
        <dbReference type="Rhea" id="RHEA:78507"/>
        <dbReference type="Rhea" id="RHEA-COMP:19088"/>
        <dbReference type="Rhea" id="RHEA-COMP:19090"/>
        <dbReference type="ChEBI" id="CHEBI:15378"/>
        <dbReference type="ChEBI" id="CHEBI:57856"/>
        <dbReference type="ChEBI" id="CHEBI:59789"/>
        <dbReference type="ChEBI" id="CHEBI:167623"/>
        <dbReference type="ChEBI" id="CHEBI:172880"/>
    </reaction>
    <physiologicalReaction direction="left-to-right" evidence="3">
        <dbReference type="Rhea" id="RHEA:78508"/>
    </physiologicalReaction>
</comment>
<evidence type="ECO:0000313" key="10">
    <source>
        <dbReference type="Proteomes" id="UP000006753"/>
    </source>
</evidence>
<dbReference type="PANTHER" id="PTHR14741">
    <property type="entry name" value="S-ADENOSYLMETHIONINE-DEPENDENT METHYLTRANSFERASE RELATED"/>
    <property type="match status" value="1"/>
</dbReference>
<dbReference type="InterPro" id="IPR029063">
    <property type="entry name" value="SAM-dependent_MTases_sf"/>
</dbReference>
<dbReference type="FunCoup" id="K1X1Z9">
    <property type="interactions" value="114"/>
</dbReference>
<keyword evidence="9" id="KW-0808">Transferase</keyword>
<comment type="catalytic activity">
    <reaction evidence="5">
        <text>a 5'-end (N(2),N(7)-dimethyl 5'-triphosphoguanosine)-ribonucleoside in snRNA + S-adenosyl-L-methionine = a 5'-end (N(2),N(2),N(7)-trimethyl 5'-triphosphoguanosine)-ribonucleoside in snRNA + S-adenosyl-L-homocysteine + H(+)</text>
        <dbReference type="Rhea" id="RHEA:78479"/>
        <dbReference type="Rhea" id="RHEA-COMP:19087"/>
        <dbReference type="Rhea" id="RHEA-COMP:19089"/>
        <dbReference type="ChEBI" id="CHEBI:15378"/>
        <dbReference type="ChEBI" id="CHEBI:57856"/>
        <dbReference type="ChEBI" id="CHEBI:59789"/>
        <dbReference type="ChEBI" id="CHEBI:167623"/>
        <dbReference type="ChEBI" id="CHEBI:172880"/>
    </reaction>
    <physiologicalReaction direction="left-to-right" evidence="5">
        <dbReference type="Rhea" id="RHEA:78480"/>
    </physiologicalReaction>
</comment>
<dbReference type="AlphaFoldDB" id="K1X1Z9"/>
<dbReference type="GeneID" id="18758393"/>
<dbReference type="CDD" id="cd02440">
    <property type="entry name" value="AdoMet_MTases"/>
    <property type="match status" value="1"/>
</dbReference>
<name>K1X1Z9_MARBU</name>
<evidence type="ECO:0000256" key="1">
    <source>
        <dbReference type="ARBA" id="ARBA00018517"/>
    </source>
</evidence>
<evidence type="ECO:0000256" key="8">
    <source>
        <dbReference type="SAM" id="MobiDB-lite"/>
    </source>
</evidence>
<dbReference type="Proteomes" id="UP000006753">
    <property type="component" value="Unassembled WGS sequence"/>
</dbReference>
<dbReference type="InParanoid" id="K1X1Z9"/>
<gene>
    <name evidence="9" type="ORF">MBM_02458</name>
</gene>
<dbReference type="RefSeq" id="XP_007290347.1">
    <property type="nucleotide sequence ID" value="XM_007290285.1"/>
</dbReference>
<comment type="catalytic activity">
    <reaction evidence="6">
        <text>a 5'-end (N(7)-methyl 5'-triphosphoguanosine)-ribonucleoside in snRNA + S-adenosyl-L-methionine = a 5'-end (N(2),N(7)-dimethyl 5'-triphosphoguanosine)-ribonucleoside in snRNA + S-adenosyl-L-homocysteine + H(+)</text>
        <dbReference type="Rhea" id="RHEA:78471"/>
        <dbReference type="Rhea" id="RHEA-COMP:19085"/>
        <dbReference type="Rhea" id="RHEA-COMP:19087"/>
        <dbReference type="ChEBI" id="CHEBI:15378"/>
        <dbReference type="ChEBI" id="CHEBI:57856"/>
        <dbReference type="ChEBI" id="CHEBI:59789"/>
        <dbReference type="ChEBI" id="CHEBI:156461"/>
        <dbReference type="ChEBI" id="CHEBI:172880"/>
    </reaction>
    <physiologicalReaction direction="left-to-right" evidence="6">
        <dbReference type="Rhea" id="RHEA:78472"/>
    </physiologicalReaction>
</comment>
<dbReference type="InterPro" id="IPR019012">
    <property type="entry name" value="RNA_cap_Gua-N2-MeTrfase"/>
</dbReference>